<dbReference type="HOGENOM" id="CLU_2644606_0_0_1"/>
<organism evidence="2 3">
    <name type="scientific">Candida maltosa (strain Xu316)</name>
    <name type="common">Yeast</name>
    <dbReference type="NCBI Taxonomy" id="1245528"/>
    <lineage>
        <taxon>Eukaryota</taxon>
        <taxon>Fungi</taxon>
        <taxon>Dikarya</taxon>
        <taxon>Ascomycota</taxon>
        <taxon>Saccharomycotina</taxon>
        <taxon>Pichiomycetes</taxon>
        <taxon>Debaryomycetaceae</taxon>
        <taxon>Candida/Lodderomyces clade</taxon>
        <taxon>Candida</taxon>
    </lineage>
</organism>
<proteinExistence type="predicted"/>
<name>M3HDH6_CANMX</name>
<feature type="non-terminal residue" evidence="2">
    <location>
        <position position="1"/>
    </location>
</feature>
<evidence type="ECO:0000313" key="3">
    <source>
        <dbReference type="Proteomes" id="UP000011777"/>
    </source>
</evidence>
<evidence type="ECO:0000313" key="1">
    <source>
        <dbReference type="EMBL" id="EMG45286.1"/>
    </source>
</evidence>
<dbReference type="EMBL" id="AOGT01002765">
    <property type="protein sequence ID" value="EMG45286.1"/>
    <property type="molecule type" value="Genomic_DNA"/>
</dbReference>
<evidence type="ECO:0000313" key="2">
    <source>
        <dbReference type="EMBL" id="EMG45287.1"/>
    </source>
</evidence>
<reference evidence="2 3" key="1">
    <citation type="submission" date="2013-02" db="EMBL/GenBank/DDBJ databases">
        <title>Genome sequence of Candida maltosa Xu316, a potential industrial strain for xylitol and ethanol production.</title>
        <authorList>
            <person name="Yu J."/>
            <person name="Wang Q."/>
            <person name="Geng X."/>
            <person name="Bao W."/>
            <person name="He P."/>
            <person name="Cai J."/>
        </authorList>
    </citation>
    <scope>NUCLEOTIDE SEQUENCE [LARGE SCALE GENOMIC DNA]</scope>
    <source>
        <strain evidence="3">Xu316</strain>
    </source>
</reference>
<feature type="non-terminal residue" evidence="2">
    <location>
        <position position="77"/>
    </location>
</feature>
<keyword evidence="3" id="KW-1185">Reference proteome</keyword>
<comment type="caution">
    <text evidence="2">The sequence shown here is derived from an EMBL/GenBank/DDBJ whole genome shotgun (WGS) entry which is preliminary data.</text>
</comment>
<dbReference type="AlphaFoldDB" id="M3HDH6"/>
<accession>M3HDH6</accession>
<dbReference type="EMBL" id="AOGT01002764">
    <property type="protein sequence ID" value="EMG45287.1"/>
    <property type="molecule type" value="Genomic_DNA"/>
</dbReference>
<dbReference type="OrthoDB" id="4069757at2759"/>
<sequence length="77" mass="8864">MAENDSLNVVKSLNNFKNFYNDPKNDLNDYIEPEPAKFNVLQDLSKLGIDVSQYNDAEQMQELRDEQDGRVSPVKLT</sequence>
<dbReference type="Proteomes" id="UP000011777">
    <property type="component" value="Unassembled WGS sequence"/>
</dbReference>
<protein>
    <submittedName>
        <fullName evidence="2">Uncharacterized protein</fullName>
    </submittedName>
</protein>
<dbReference type="STRING" id="1245528.M3HDH6"/>
<gene>
    <name evidence="2" type="ORF">G210_5082</name>
    <name evidence="1" type="ORF">G210_5083</name>
</gene>